<dbReference type="SUPFAM" id="SSF46774">
    <property type="entry name" value="ARID-like"/>
    <property type="match status" value="1"/>
</dbReference>
<dbReference type="GO" id="GO:0003677">
    <property type="term" value="F:DNA binding"/>
    <property type="evidence" value="ECO:0007669"/>
    <property type="project" value="InterPro"/>
</dbReference>
<dbReference type="OrthoDB" id="10044343at2759"/>
<evidence type="ECO:0000256" key="1">
    <source>
        <dbReference type="ARBA" id="ARBA00022771"/>
    </source>
</evidence>
<dbReference type="SUPFAM" id="SSF57903">
    <property type="entry name" value="FYVE/PHD zinc finger"/>
    <property type="match status" value="1"/>
</dbReference>
<proteinExistence type="predicted"/>
<dbReference type="Gene3D" id="3.30.40.10">
    <property type="entry name" value="Zinc/RING finger domain, C3HC4 (zinc finger)"/>
    <property type="match status" value="1"/>
</dbReference>
<dbReference type="InterPro" id="IPR013083">
    <property type="entry name" value="Znf_RING/FYVE/PHD"/>
</dbReference>
<feature type="region of interest" description="Disordered" evidence="3">
    <location>
        <begin position="198"/>
        <end position="228"/>
    </location>
</feature>
<keyword evidence="1" id="KW-0863">Zinc-finger</keyword>
<dbReference type="InterPro" id="IPR011011">
    <property type="entry name" value="Znf_FYVE_PHD"/>
</dbReference>
<dbReference type="AlphaFoldDB" id="A0A843W5U3"/>
<dbReference type="PANTHER" id="PTHR46694:SF1">
    <property type="entry name" value="AT-RICH INTERACTIVE DOMAIN-CONTAINING PROTEIN 4"/>
    <property type="match status" value="1"/>
</dbReference>
<dbReference type="CDD" id="cd16100">
    <property type="entry name" value="ARID"/>
    <property type="match status" value="1"/>
</dbReference>
<dbReference type="GO" id="GO:0008270">
    <property type="term" value="F:zinc ion binding"/>
    <property type="evidence" value="ECO:0007669"/>
    <property type="project" value="UniProtKB-KW"/>
</dbReference>
<dbReference type="PROSITE" id="PS51011">
    <property type="entry name" value="ARID"/>
    <property type="match status" value="1"/>
</dbReference>
<organism evidence="5 6">
    <name type="scientific">Colocasia esculenta</name>
    <name type="common">Wild taro</name>
    <name type="synonym">Arum esculentum</name>
    <dbReference type="NCBI Taxonomy" id="4460"/>
    <lineage>
        <taxon>Eukaryota</taxon>
        <taxon>Viridiplantae</taxon>
        <taxon>Streptophyta</taxon>
        <taxon>Embryophyta</taxon>
        <taxon>Tracheophyta</taxon>
        <taxon>Spermatophyta</taxon>
        <taxon>Magnoliopsida</taxon>
        <taxon>Liliopsida</taxon>
        <taxon>Araceae</taxon>
        <taxon>Aroideae</taxon>
        <taxon>Colocasieae</taxon>
        <taxon>Colocasia</taxon>
    </lineage>
</organism>
<dbReference type="Pfam" id="PF01388">
    <property type="entry name" value="ARID"/>
    <property type="match status" value="1"/>
</dbReference>
<keyword evidence="1" id="KW-0479">Metal-binding</keyword>
<name>A0A843W5U3_COLES</name>
<dbReference type="PANTHER" id="PTHR46694">
    <property type="entry name" value="AT-RICH INTERACTIVE DOMAIN-CONTAINING PROTEIN 4"/>
    <property type="match status" value="1"/>
</dbReference>
<dbReference type="Proteomes" id="UP000652761">
    <property type="component" value="Unassembled WGS sequence"/>
</dbReference>
<sequence length="541" mass="59995">MSFLICGVPCTLDACLLGSLEDGLNALLNIEIRGSKLHNRVSATPPPLQAGSFARGVVTMRCDLTTCSSAHVSLLVSGSAQTCFDDQLLESHIKNELIEKSQLVHALSTCEESKPCLLEPWKSSSIACGASTFEVRMKVPAWAAQVLKQLAPVPSYHSLVTLGIASIQGSSVASFEKEDAERLLFFCTKQTKDLHMQDNLHFSPPNWLKPPTPSRKRSKTSSETKVLTSSNKIDENGGFYLRVDQDAKRRGVMEGSSRSFLYLKQRVNIAAMRPIPHTRQHKLLPFHVMPEADTFDGSQAKPSSQIVPVAKHNIMPPAPVTHRKSLSSSFHAQQIISLNPLPLKKHGCDRPPIQVCSEEEFLMDVMQFLILRGHSRLVPQGGISEFPDAILNAKRLDLYNLYREVVSRGGFHVGNGINWKGQVFSKMRNHTMTNKMTGVGNTLKRHYETYLLEYELAHDDVDGECCLLCRSSEPGDWVNCGLCGEWAHFGCDRRQGLGAFKDYAKTDGLEYICPHCSVANYKKKSQKMADGFSQGSAVPRH</sequence>
<evidence type="ECO:0000313" key="6">
    <source>
        <dbReference type="Proteomes" id="UP000652761"/>
    </source>
</evidence>
<evidence type="ECO:0000256" key="3">
    <source>
        <dbReference type="SAM" id="MobiDB-lite"/>
    </source>
</evidence>
<dbReference type="EMBL" id="NMUH01003618">
    <property type="protein sequence ID" value="MQM06413.1"/>
    <property type="molecule type" value="Genomic_DNA"/>
</dbReference>
<gene>
    <name evidence="5" type="ORF">Taro_039235</name>
</gene>
<comment type="caution">
    <text evidence="5">The sequence shown here is derived from an EMBL/GenBank/DDBJ whole genome shotgun (WGS) entry which is preliminary data.</text>
</comment>
<evidence type="ECO:0000259" key="4">
    <source>
        <dbReference type="PROSITE" id="PS51011"/>
    </source>
</evidence>
<keyword evidence="6" id="KW-1185">Reference proteome</keyword>
<dbReference type="SMART" id="SM01014">
    <property type="entry name" value="ARID"/>
    <property type="match status" value="1"/>
</dbReference>
<protein>
    <recommendedName>
        <fullName evidence="4">ARID domain-containing protein</fullName>
    </recommendedName>
</protein>
<dbReference type="InterPro" id="IPR001606">
    <property type="entry name" value="ARID_dom"/>
</dbReference>
<accession>A0A843W5U3</accession>
<dbReference type="InterPro" id="IPR042293">
    <property type="entry name" value="ARID4"/>
</dbReference>
<feature type="domain" description="ARID" evidence="4">
    <location>
        <begin position="355"/>
        <end position="459"/>
    </location>
</feature>
<dbReference type="Gene3D" id="1.10.150.60">
    <property type="entry name" value="ARID DNA-binding domain"/>
    <property type="match status" value="1"/>
</dbReference>
<evidence type="ECO:0000256" key="2">
    <source>
        <dbReference type="ARBA" id="ARBA00022833"/>
    </source>
</evidence>
<dbReference type="CDD" id="cd15615">
    <property type="entry name" value="PHD_ARID4_like"/>
    <property type="match status" value="1"/>
</dbReference>
<dbReference type="InterPro" id="IPR036431">
    <property type="entry name" value="ARID_dom_sf"/>
</dbReference>
<reference evidence="5" key="1">
    <citation type="submission" date="2017-07" db="EMBL/GenBank/DDBJ databases">
        <title>Taro Niue Genome Assembly and Annotation.</title>
        <authorList>
            <person name="Atibalentja N."/>
            <person name="Keating K."/>
            <person name="Fields C.J."/>
        </authorList>
    </citation>
    <scope>NUCLEOTIDE SEQUENCE</scope>
    <source>
        <strain evidence="5">Niue_2</strain>
        <tissue evidence="5">Leaf</tissue>
    </source>
</reference>
<evidence type="ECO:0000313" key="5">
    <source>
        <dbReference type="EMBL" id="MQM06413.1"/>
    </source>
</evidence>
<keyword evidence="2" id="KW-0862">Zinc</keyword>